<protein>
    <submittedName>
        <fullName evidence="2">Uncharacterized protein</fullName>
    </submittedName>
</protein>
<comment type="caution">
    <text evidence="2">The sequence shown here is derived from an EMBL/GenBank/DDBJ whole genome shotgun (WGS) entry which is preliminary data.</text>
</comment>
<accession>A0AA90HB41</accession>
<keyword evidence="1" id="KW-1133">Transmembrane helix</keyword>
<reference evidence="2" key="1">
    <citation type="submission" date="2023-05" db="EMBL/GenBank/DDBJ databases">
        <title>Streptantibioticus silvisoli sp. nov., acidotolerant actinomycetes 1 from pine litter.</title>
        <authorList>
            <person name="Swiecimska M."/>
            <person name="Golinska P."/>
            <person name="Sangal V."/>
            <person name="Wachnowicz B."/>
            <person name="Goodfellow M."/>
        </authorList>
    </citation>
    <scope>NUCLEOTIDE SEQUENCE</scope>
    <source>
        <strain evidence="2">SL13</strain>
    </source>
</reference>
<feature type="transmembrane region" description="Helical" evidence="1">
    <location>
        <begin position="98"/>
        <end position="117"/>
    </location>
</feature>
<name>A0AA90HB41_9ACTN</name>
<dbReference type="RefSeq" id="WP_271315154.1">
    <property type="nucleotide sequence ID" value="NZ_JABXJJ020000023.1"/>
</dbReference>
<keyword evidence="1" id="KW-0812">Transmembrane</keyword>
<organism evidence="2">
    <name type="scientific">Streptantibioticus silvisoli</name>
    <dbReference type="NCBI Taxonomy" id="2705255"/>
    <lineage>
        <taxon>Bacteria</taxon>
        <taxon>Bacillati</taxon>
        <taxon>Actinomycetota</taxon>
        <taxon>Actinomycetes</taxon>
        <taxon>Kitasatosporales</taxon>
        <taxon>Streptomycetaceae</taxon>
        <taxon>Streptantibioticus</taxon>
    </lineage>
</organism>
<evidence type="ECO:0000313" key="2">
    <source>
        <dbReference type="EMBL" id="MDI5971482.1"/>
    </source>
</evidence>
<evidence type="ECO:0000256" key="1">
    <source>
        <dbReference type="SAM" id="Phobius"/>
    </source>
</evidence>
<proteinExistence type="predicted"/>
<keyword evidence="1" id="KW-0472">Membrane</keyword>
<gene>
    <name evidence="2" type="ORF">POF50_019450</name>
</gene>
<dbReference type="AlphaFoldDB" id="A0AA90HB41"/>
<sequence length="118" mass="13178">MKVFLSVLIALGGVLPLSAAFWGWRLASREFGRLAHDLDAIDVIIETPDDAFASWKERAEAMYAIRQPKFNVGRLTYTYEWVQRMILEQALNDLKGPAWLGTAGIAIGTIGGVWALWI</sequence>
<dbReference type="EMBL" id="JABXJJ020000023">
    <property type="protein sequence ID" value="MDI5971482.1"/>
    <property type="molecule type" value="Genomic_DNA"/>
</dbReference>